<keyword evidence="1" id="KW-1133">Transmembrane helix</keyword>
<sequence>MIETASGAGDASMVLVGLAFFGPYIAPVLFLIGAVVVVRRVVLARRERCSPLDAGALVRLSLLGVCAAYWAFSTGLMSGPMWTSARKYCNARGFPADGVVTRTFPVSVRCGPDGELVPSWVNPVLVGGLVLALAALGAAAVTVYRARRRASVS</sequence>
<keyword evidence="1" id="KW-0812">Transmembrane</keyword>
<evidence type="ECO:0008006" key="4">
    <source>
        <dbReference type="Google" id="ProtNLM"/>
    </source>
</evidence>
<organism evidence="2 3">
    <name type="scientific">Kitasatospora cystarginea</name>
    <dbReference type="NCBI Taxonomy" id="58350"/>
    <lineage>
        <taxon>Bacteria</taxon>
        <taxon>Bacillati</taxon>
        <taxon>Actinomycetota</taxon>
        <taxon>Actinomycetes</taxon>
        <taxon>Kitasatosporales</taxon>
        <taxon>Streptomycetaceae</taxon>
        <taxon>Kitasatospora</taxon>
    </lineage>
</organism>
<accession>A0ABN3DMT6</accession>
<proteinExistence type="predicted"/>
<protein>
    <recommendedName>
        <fullName evidence="4">Integral membrane protein</fullName>
    </recommendedName>
</protein>
<dbReference type="RefSeq" id="WP_344635619.1">
    <property type="nucleotide sequence ID" value="NZ_BAAATR010000005.1"/>
</dbReference>
<evidence type="ECO:0000313" key="2">
    <source>
        <dbReference type="EMBL" id="GAA2236639.1"/>
    </source>
</evidence>
<feature type="transmembrane region" description="Helical" evidence="1">
    <location>
        <begin position="20"/>
        <end position="42"/>
    </location>
</feature>
<feature type="transmembrane region" description="Helical" evidence="1">
    <location>
        <begin position="54"/>
        <end position="72"/>
    </location>
</feature>
<gene>
    <name evidence="2" type="ORF">GCM10010430_16970</name>
</gene>
<reference evidence="2 3" key="1">
    <citation type="journal article" date="2019" name="Int. J. Syst. Evol. Microbiol.">
        <title>The Global Catalogue of Microorganisms (GCM) 10K type strain sequencing project: providing services to taxonomists for standard genome sequencing and annotation.</title>
        <authorList>
            <consortium name="The Broad Institute Genomics Platform"/>
            <consortium name="The Broad Institute Genome Sequencing Center for Infectious Disease"/>
            <person name="Wu L."/>
            <person name="Ma J."/>
        </authorList>
    </citation>
    <scope>NUCLEOTIDE SEQUENCE [LARGE SCALE GENOMIC DNA]</scope>
    <source>
        <strain evidence="2 3">JCM 7356</strain>
    </source>
</reference>
<evidence type="ECO:0000313" key="3">
    <source>
        <dbReference type="Proteomes" id="UP001500305"/>
    </source>
</evidence>
<evidence type="ECO:0000256" key="1">
    <source>
        <dbReference type="SAM" id="Phobius"/>
    </source>
</evidence>
<feature type="transmembrane region" description="Helical" evidence="1">
    <location>
        <begin position="124"/>
        <end position="144"/>
    </location>
</feature>
<comment type="caution">
    <text evidence="2">The sequence shown here is derived from an EMBL/GenBank/DDBJ whole genome shotgun (WGS) entry which is preliminary data.</text>
</comment>
<name>A0ABN3DMT6_9ACTN</name>
<dbReference type="EMBL" id="BAAATR010000005">
    <property type="protein sequence ID" value="GAA2236639.1"/>
    <property type="molecule type" value="Genomic_DNA"/>
</dbReference>
<dbReference type="Proteomes" id="UP001500305">
    <property type="component" value="Unassembled WGS sequence"/>
</dbReference>
<keyword evidence="1" id="KW-0472">Membrane</keyword>
<keyword evidence="3" id="KW-1185">Reference proteome</keyword>